<evidence type="ECO:0000256" key="1">
    <source>
        <dbReference type="ARBA" id="ARBA00008614"/>
    </source>
</evidence>
<dbReference type="GO" id="GO:2000022">
    <property type="term" value="P:regulation of jasmonic acid mediated signaling pathway"/>
    <property type="evidence" value="ECO:0007669"/>
    <property type="project" value="UniProtKB-UniRule"/>
</dbReference>
<keyword evidence="2 4" id="KW-1184">Jasmonic acid signaling pathway</keyword>
<feature type="domain" description="Tify" evidence="6">
    <location>
        <begin position="104"/>
        <end position="139"/>
    </location>
</feature>
<evidence type="ECO:0000313" key="8">
    <source>
        <dbReference type="Proteomes" id="UP000275267"/>
    </source>
</evidence>
<dbReference type="GO" id="GO:0005634">
    <property type="term" value="C:nucleus"/>
    <property type="evidence" value="ECO:0007669"/>
    <property type="project" value="UniProtKB-SubCell"/>
</dbReference>
<comment type="domain">
    <text evidence="4">The jas domain is required for interaction with COI1.</text>
</comment>
<dbReference type="AlphaFoldDB" id="A0A3L6THJ6"/>
<evidence type="ECO:0000313" key="7">
    <source>
        <dbReference type="EMBL" id="RLN39096.1"/>
    </source>
</evidence>
<comment type="caution">
    <text evidence="7">The sequence shown here is derived from an EMBL/GenBank/DDBJ whole genome shotgun (WGS) entry which is preliminary data.</text>
</comment>
<evidence type="ECO:0000256" key="4">
    <source>
        <dbReference type="RuleBase" id="RU369065"/>
    </source>
</evidence>
<dbReference type="PANTHER" id="PTHR33077">
    <property type="entry name" value="PROTEIN TIFY 4A-RELATED-RELATED"/>
    <property type="match status" value="1"/>
</dbReference>
<dbReference type="InterPro" id="IPR010399">
    <property type="entry name" value="Tify_dom"/>
</dbReference>
<gene>
    <name evidence="7" type="ORF">C2845_PM01G44370</name>
</gene>
<feature type="compositionally biased region" description="Low complexity" evidence="5">
    <location>
        <begin position="29"/>
        <end position="54"/>
    </location>
</feature>
<reference evidence="8" key="1">
    <citation type="journal article" date="2019" name="Nat. Commun.">
        <title>The genome of broomcorn millet.</title>
        <authorList>
            <person name="Zou C."/>
            <person name="Miki D."/>
            <person name="Li D."/>
            <person name="Tang Q."/>
            <person name="Xiao L."/>
            <person name="Rajput S."/>
            <person name="Deng P."/>
            <person name="Jia W."/>
            <person name="Huang R."/>
            <person name="Zhang M."/>
            <person name="Sun Y."/>
            <person name="Hu J."/>
            <person name="Fu X."/>
            <person name="Schnable P.S."/>
            <person name="Li F."/>
            <person name="Zhang H."/>
            <person name="Feng B."/>
            <person name="Zhu X."/>
            <person name="Liu R."/>
            <person name="Schnable J.C."/>
            <person name="Zhu J.-K."/>
            <person name="Zhang H."/>
        </authorList>
    </citation>
    <scope>NUCLEOTIDE SEQUENCE [LARGE SCALE GENOMIC DNA]</scope>
</reference>
<protein>
    <recommendedName>
        <fullName evidence="4">Protein TIFY</fullName>
    </recommendedName>
    <alternativeName>
        <fullName evidence="4">Jasmonate ZIM domain-containing protein</fullName>
    </alternativeName>
</protein>
<dbReference type="Pfam" id="PF09425">
    <property type="entry name" value="Jas_motif"/>
    <property type="match status" value="1"/>
</dbReference>
<dbReference type="EMBL" id="PQIB02000001">
    <property type="protein sequence ID" value="RLN39096.1"/>
    <property type="molecule type" value="Genomic_DNA"/>
</dbReference>
<organism evidence="7 8">
    <name type="scientific">Panicum miliaceum</name>
    <name type="common">Proso millet</name>
    <name type="synonym">Broomcorn millet</name>
    <dbReference type="NCBI Taxonomy" id="4540"/>
    <lineage>
        <taxon>Eukaryota</taxon>
        <taxon>Viridiplantae</taxon>
        <taxon>Streptophyta</taxon>
        <taxon>Embryophyta</taxon>
        <taxon>Tracheophyta</taxon>
        <taxon>Spermatophyta</taxon>
        <taxon>Magnoliopsida</taxon>
        <taxon>Liliopsida</taxon>
        <taxon>Poales</taxon>
        <taxon>Poaceae</taxon>
        <taxon>PACMAD clade</taxon>
        <taxon>Panicoideae</taxon>
        <taxon>Panicodae</taxon>
        <taxon>Paniceae</taxon>
        <taxon>Panicinae</taxon>
        <taxon>Panicum</taxon>
        <taxon>Panicum sect. Panicum</taxon>
    </lineage>
</organism>
<dbReference type="GO" id="GO:0009611">
    <property type="term" value="P:response to wounding"/>
    <property type="evidence" value="ECO:0007669"/>
    <property type="project" value="UniProtKB-UniRule"/>
</dbReference>
<dbReference type="Pfam" id="PF06200">
    <property type="entry name" value="tify"/>
    <property type="match status" value="1"/>
</dbReference>
<feature type="region of interest" description="Disordered" evidence="5">
    <location>
        <begin position="83"/>
        <end position="107"/>
    </location>
</feature>
<evidence type="ECO:0000259" key="6">
    <source>
        <dbReference type="PROSITE" id="PS51320"/>
    </source>
</evidence>
<keyword evidence="8" id="KW-1185">Reference proteome</keyword>
<dbReference type="STRING" id="4540.A0A3L6THJ6"/>
<evidence type="ECO:0000256" key="3">
    <source>
        <dbReference type="ARBA" id="ARBA00022843"/>
    </source>
</evidence>
<feature type="compositionally biased region" description="Basic and acidic residues" evidence="5">
    <location>
        <begin position="184"/>
        <end position="201"/>
    </location>
</feature>
<dbReference type="Proteomes" id="UP000275267">
    <property type="component" value="Unassembled WGS sequence"/>
</dbReference>
<dbReference type="InterPro" id="IPR040390">
    <property type="entry name" value="TIFY/JAZ"/>
</dbReference>
<dbReference type="SMART" id="SM00979">
    <property type="entry name" value="TIFY"/>
    <property type="match status" value="1"/>
</dbReference>
<feature type="region of interest" description="Disordered" evidence="5">
    <location>
        <begin position="171"/>
        <end position="201"/>
    </location>
</feature>
<evidence type="ECO:0000256" key="5">
    <source>
        <dbReference type="SAM" id="MobiDB-lite"/>
    </source>
</evidence>
<keyword evidence="3" id="KW-0832">Ubl conjugation</keyword>
<sequence>MQNRRHKRFDQSSSSHKPRIHPPGISLQPSSRSSSTTSPAATTPLGAGTGSGIASTSRRFVAECGTLGRYVKAAERARPLPLMPGADVDAYAPDDDNDQEQREAGPAPAQLTVAYGGRVLVLDDVPADKAAHLLRFAATAARGGTTVESQRIAADDLPVARKASLQRFMEKRRGRAAARGAPYRRPDGSDACPDDHLQLAL</sequence>
<accession>A0A3L6THJ6</accession>
<comment type="similarity">
    <text evidence="1 4">Belongs to the TIFY/JAZ family.</text>
</comment>
<dbReference type="OrthoDB" id="694307at2759"/>
<dbReference type="PANTHER" id="PTHR33077:SF97">
    <property type="entry name" value="PROTEIN TIFY 11E"/>
    <property type="match status" value="1"/>
</dbReference>
<comment type="function">
    <text evidence="4">Repressor of jasmonate responses.</text>
</comment>
<keyword evidence="4" id="KW-0539">Nucleus</keyword>
<dbReference type="PROSITE" id="PS51320">
    <property type="entry name" value="TIFY"/>
    <property type="match status" value="1"/>
</dbReference>
<comment type="subcellular location">
    <subcellularLocation>
        <location evidence="4">Nucleus</location>
    </subcellularLocation>
</comment>
<proteinExistence type="inferred from homology"/>
<feature type="region of interest" description="Disordered" evidence="5">
    <location>
        <begin position="1"/>
        <end position="54"/>
    </location>
</feature>
<evidence type="ECO:0000256" key="2">
    <source>
        <dbReference type="ARBA" id="ARBA00022819"/>
    </source>
</evidence>
<name>A0A3L6THJ6_PANMI</name>
<dbReference type="GO" id="GO:0031347">
    <property type="term" value="P:regulation of defense response"/>
    <property type="evidence" value="ECO:0007669"/>
    <property type="project" value="UniProtKB-UniRule"/>
</dbReference>
<dbReference type="InterPro" id="IPR018467">
    <property type="entry name" value="CCT_CS"/>
</dbReference>